<evidence type="ECO:0000313" key="2">
    <source>
        <dbReference type="Proteomes" id="UP000002512"/>
    </source>
</evidence>
<name>Q8DSL3_STRMU</name>
<dbReference type="InterPro" id="IPR029060">
    <property type="entry name" value="PIN-like_dom_sf"/>
</dbReference>
<gene>
    <name evidence="1" type="ordered locus">SMU_1767c</name>
</gene>
<keyword evidence="2" id="KW-1185">Reference proteome</keyword>
<dbReference type="PATRIC" id="fig|210007.7.peg.1578"/>
<dbReference type="KEGG" id="smu:SMU_1767c"/>
<dbReference type="SUPFAM" id="SSF88723">
    <property type="entry name" value="PIN domain-like"/>
    <property type="match status" value="1"/>
</dbReference>
<dbReference type="EMBL" id="AE014133">
    <property type="protein sequence ID" value="AAN59396.1"/>
    <property type="molecule type" value="Genomic_DNA"/>
</dbReference>
<protein>
    <recommendedName>
        <fullName evidence="3">PIN domain-containing protein</fullName>
    </recommendedName>
</protein>
<dbReference type="OrthoDB" id="9787727at2"/>
<organism evidence="1 2">
    <name type="scientific">Streptococcus mutans serotype c (strain ATCC 700610 / UA159)</name>
    <dbReference type="NCBI Taxonomy" id="210007"/>
    <lineage>
        <taxon>Bacteria</taxon>
        <taxon>Bacillati</taxon>
        <taxon>Bacillota</taxon>
        <taxon>Bacilli</taxon>
        <taxon>Lactobacillales</taxon>
        <taxon>Streptococcaceae</taxon>
        <taxon>Streptococcus</taxon>
    </lineage>
</organism>
<dbReference type="HOGENOM" id="CLU_2884071_0_0_9"/>
<dbReference type="AlphaFoldDB" id="Q8DSL3"/>
<dbReference type="STRING" id="210007.SMU_1767c"/>
<evidence type="ECO:0000313" key="1">
    <source>
        <dbReference type="EMBL" id="AAN59396.1"/>
    </source>
</evidence>
<sequence>MKVLLDVNIFLDFFLDRHSVSKEIVLKSVYGAHTAYISANMLTDLYYIMEKVWEKLLGWNSKN</sequence>
<dbReference type="Proteomes" id="UP000002512">
    <property type="component" value="Chromosome"/>
</dbReference>
<evidence type="ECO:0008006" key="3">
    <source>
        <dbReference type="Google" id="ProtNLM"/>
    </source>
</evidence>
<proteinExistence type="predicted"/>
<accession>Q8DSL3</accession>
<reference evidence="1 2" key="1">
    <citation type="journal article" date="2002" name="Proc. Natl. Acad. Sci. U.S.A.">
        <title>Genome sequence of Streptococcus mutans UA159, a cariogenic dental pathogen.</title>
        <authorList>
            <person name="Ajdic D."/>
            <person name="McShan W.M."/>
            <person name="McLaughlin R.E."/>
            <person name="Savic G."/>
            <person name="Chang J."/>
            <person name="Carson M.B."/>
            <person name="Primeaux C."/>
            <person name="Tian R."/>
            <person name="Kenton S."/>
            <person name="Jia H."/>
            <person name="Lin S."/>
            <person name="Qian Y."/>
            <person name="Li S."/>
            <person name="Zhu H."/>
            <person name="Najar F."/>
            <person name="Lai H."/>
            <person name="White J."/>
            <person name="Roe B.A."/>
            <person name="Ferretti J.J."/>
        </authorList>
    </citation>
    <scope>NUCLEOTIDE SEQUENCE [LARGE SCALE GENOMIC DNA]</scope>
    <source>
        <strain evidence="2">ATCC 700610 / UA159</strain>
    </source>
</reference>